<protein>
    <submittedName>
        <fullName evidence="1">Uncharacterized protein</fullName>
    </submittedName>
</protein>
<name>A0A1X7V7E1_AMPQE</name>
<dbReference type="AlphaFoldDB" id="A0A1X7V7E1"/>
<accession>A0A1X7V7E1</accession>
<sequence length="83" mass="9529">GLSAIIDILTDIFGDSMHCLVTVYKMDYVYYHFILSVNVSNPCINKINHLRAKFRNDLPQKKKSKGRKRKIEVTSVIDVEPCS</sequence>
<proteinExistence type="predicted"/>
<evidence type="ECO:0000313" key="1">
    <source>
        <dbReference type="EnsemblMetazoa" id="Aqu2.1.35724_001"/>
    </source>
</evidence>
<dbReference type="EnsemblMetazoa" id="Aqu2.1.35724_001">
    <property type="protein sequence ID" value="Aqu2.1.35724_001"/>
    <property type="gene ID" value="Aqu2.1.35724"/>
</dbReference>
<organism evidence="1">
    <name type="scientific">Amphimedon queenslandica</name>
    <name type="common">Sponge</name>
    <dbReference type="NCBI Taxonomy" id="400682"/>
    <lineage>
        <taxon>Eukaryota</taxon>
        <taxon>Metazoa</taxon>
        <taxon>Porifera</taxon>
        <taxon>Demospongiae</taxon>
        <taxon>Heteroscleromorpha</taxon>
        <taxon>Haplosclerida</taxon>
        <taxon>Niphatidae</taxon>
        <taxon>Amphimedon</taxon>
    </lineage>
</organism>
<dbReference type="InParanoid" id="A0A1X7V7E1"/>
<reference evidence="1" key="1">
    <citation type="submission" date="2017-05" db="UniProtKB">
        <authorList>
            <consortium name="EnsemblMetazoa"/>
        </authorList>
    </citation>
    <scope>IDENTIFICATION</scope>
</reference>